<proteinExistence type="predicted"/>
<organism evidence="1 2">
    <name type="scientific">Rhizophagus irregularis</name>
    <dbReference type="NCBI Taxonomy" id="588596"/>
    <lineage>
        <taxon>Eukaryota</taxon>
        <taxon>Fungi</taxon>
        <taxon>Fungi incertae sedis</taxon>
        <taxon>Mucoromycota</taxon>
        <taxon>Glomeromycotina</taxon>
        <taxon>Glomeromycetes</taxon>
        <taxon>Glomerales</taxon>
        <taxon>Glomeraceae</taxon>
        <taxon>Rhizophagus</taxon>
    </lineage>
</organism>
<evidence type="ECO:0000313" key="2">
    <source>
        <dbReference type="Proteomes" id="UP000684084"/>
    </source>
</evidence>
<sequence length="111" mass="13283">MIYEVQKFRSCDFGFELQFLVLDRLWIGFSGFISGSWTLDRFGSSFWRFSSGSWALDRFWLQFLVLDRFCFSSWVLDKQVEYHLAYELDKVTYMLGVHEFIDAFAIDHCVD</sequence>
<evidence type="ECO:0000313" key="1">
    <source>
        <dbReference type="EMBL" id="CAB5394882.1"/>
    </source>
</evidence>
<protein>
    <submittedName>
        <fullName evidence="1">Uncharacterized protein</fullName>
    </submittedName>
</protein>
<dbReference type="AlphaFoldDB" id="A0A916A0G4"/>
<reference evidence="1" key="1">
    <citation type="submission" date="2020-05" db="EMBL/GenBank/DDBJ databases">
        <authorList>
            <person name="Rincon C."/>
            <person name="Sanders R I."/>
            <person name="Robbins C."/>
            <person name="Chaturvedi A."/>
        </authorList>
    </citation>
    <scope>NUCLEOTIDE SEQUENCE</scope>
    <source>
        <strain evidence="1">CHB12</strain>
    </source>
</reference>
<name>A0A916A0G4_9GLOM</name>
<dbReference type="EMBL" id="CAGKOT010000093">
    <property type="protein sequence ID" value="CAB5394882.1"/>
    <property type="molecule type" value="Genomic_DNA"/>
</dbReference>
<gene>
    <name evidence="1" type="ORF">CHRIB12_LOCUS23558</name>
</gene>
<dbReference type="OrthoDB" id="2378673at2759"/>
<comment type="caution">
    <text evidence="1">The sequence shown here is derived from an EMBL/GenBank/DDBJ whole genome shotgun (WGS) entry which is preliminary data.</text>
</comment>
<accession>A0A916A0G4</accession>
<dbReference type="Proteomes" id="UP000684084">
    <property type="component" value="Unassembled WGS sequence"/>
</dbReference>